<evidence type="ECO:0000313" key="2">
    <source>
        <dbReference type="EMBL" id="RMY36347.1"/>
    </source>
</evidence>
<dbReference type="AlphaFoldDB" id="A0A3M7B9L4"/>
<feature type="transmembrane region" description="Helical" evidence="1">
    <location>
        <begin position="62"/>
        <end position="81"/>
    </location>
</feature>
<dbReference type="EMBL" id="QWIM01000309">
    <property type="protein sequence ID" value="RMY36347.1"/>
    <property type="molecule type" value="Genomic_DNA"/>
</dbReference>
<comment type="caution">
    <text evidence="2">The sequence shown here is derived from an EMBL/GenBank/DDBJ whole genome shotgun (WGS) entry which is preliminary data.</text>
</comment>
<proteinExistence type="predicted"/>
<keyword evidence="1" id="KW-1133">Transmembrane helix</keyword>
<name>A0A3M7B9L4_HORWE</name>
<dbReference type="VEuPathDB" id="FungiDB:BTJ68_14741"/>
<reference evidence="2 3" key="1">
    <citation type="journal article" date="2018" name="BMC Genomics">
        <title>Genomic evidence for intraspecific hybridization in a clonal and extremely halotolerant yeast.</title>
        <authorList>
            <person name="Gostincar C."/>
            <person name="Stajich J.E."/>
            <person name="Zupancic J."/>
            <person name="Zalar P."/>
            <person name="Gunde-Cimerman N."/>
        </authorList>
    </citation>
    <scope>NUCLEOTIDE SEQUENCE [LARGE SCALE GENOMIC DNA]</scope>
    <source>
        <strain evidence="2 3">EXF-6651</strain>
    </source>
</reference>
<feature type="transmembrane region" description="Helical" evidence="1">
    <location>
        <begin position="12"/>
        <end position="42"/>
    </location>
</feature>
<protein>
    <submittedName>
        <fullName evidence="2">Uncharacterized protein</fullName>
    </submittedName>
</protein>
<gene>
    <name evidence="2" type="ORF">D0866_03991</name>
</gene>
<accession>A0A3M7B9L4</accession>
<keyword evidence="1" id="KW-0812">Transmembrane</keyword>
<sequence length="191" mass="20795">MEDDILARLRLGLLAILPITTFFNLAYFVLGAVATGVVDYIWFEDGAWYTRSDDDNAAGHGAQLFFFYCTIPLLLTIVTTYETLRLFLSTKAPLSETSPRMTFSASCGPGLWILQLGLTGTCSWELAQDYDLGNSSRAWCPFAIRHADVGGGNVTGVVPYIALPAICSEEGTTMVVKMKKLSSIAGREFAA</sequence>
<dbReference type="Proteomes" id="UP000276864">
    <property type="component" value="Unassembled WGS sequence"/>
</dbReference>
<keyword evidence="1" id="KW-0472">Membrane</keyword>
<evidence type="ECO:0000256" key="1">
    <source>
        <dbReference type="SAM" id="Phobius"/>
    </source>
</evidence>
<organism evidence="2 3">
    <name type="scientific">Hortaea werneckii</name>
    <name type="common">Black yeast</name>
    <name type="synonym">Cladosporium werneckii</name>
    <dbReference type="NCBI Taxonomy" id="91943"/>
    <lineage>
        <taxon>Eukaryota</taxon>
        <taxon>Fungi</taxon>
        <taxon>Dikarya</taxon>
        <taxon>Ascomycota</taxon>
        <taxon>Pezizomycotina</taxon>
        <taxon>Dothideomycetes</taxon>
        <taxon>Dothideomycetidae</taxon>
        <taxon>Mycosphaerellales</taxon>
        <taxon>Teratosphaeriaceae</taxon>
        <taxon>Hortaea</taxon>
    </lineage>
</organism>
<evidence type="ECO:0000313" key="3">
    <source>
        <dbReference type="Proteomes" id="UP000276864"/>
    </source>
</evidence>